<dbReference type="InterPro" id="IPR027417">
    <property type="entry name" value="P-loop_NTPase"/>
</dbReference>
<dbReference type="SUPFAM" id="SSF52540">
    <property type="entry name" value="P-loop containing nucleoside triphosphate hydrolases"/>
    <property type="match status" value="1"/>
</dbReference>
<evidence type="ECO:0000256" key="1">
    <source>
        <dbReference type="SAM" id="MobiDB-lite"/>
    </source>
</evidence>
<organism evidence="2 3">
    <name type="scientific">Botryobasidium botryosum (strain FD-172 SS1)</name>
    <dbReference type="NCBI Taxonomy" id="930990"/>
    <lineage>
        <taxon>Eukaryota</taxon>
        <taxon>Fungi</taxon>
        <taxon>Dikarya</taxon>
        <taxon>Basidiomycota</taxon>
        <taxon>Agaricomycotina</taxon>
        <taxon>Agaricomycetes</taxon>
        <taxon>Cantharellales</taxon>
        <taxon>Botryobasidiaceae</taxon>
        <taxon>Botryobasidium</taxon>
    </lineage>
</organism>
<sequence>MTEIERPRHFRVLIIGRANAGKTSILRAVCGVDEEPEVYDQEGYKVTPDVYLKEVPEARHVKEASEARHLKGEAETRDVEEVSEAHHPGDGEIATRSAFRSALRSIRTGIMCRAPDSILVSHQQDSAPSPLRRETVLASHQTKEMLNLAPSPSRREPKSILSPTSLRGEHRIDYELRFPSKPGFIFHDSRGFESGAIEELELVRGFIGQRGRQGSMKNQLHAIWYCFPADSSRLMTAAEQVFFDKIDTGSVPVIAVVTKFDALDADACSTLCGQGVLFEIAKRRAPQHANERFKKECLPLINSLSHPPRAVVCLRNMHDRKSPAAIEVAAAELIKKTEAALDSDALRILLIQAHRTNVESCMATAMENGGIKQAAQSVVGADPATIKQVQRNLVYEIFRWFPTIWVSAVSMLFKYIMFLP</sequence>
<dbReference type="Proteomes" id="UP000027195">
    <property type="component" value="Unassembled WGS sequence"/>
</dbReference>
<gene>
    <name evidence="2" type="ORF">BOTBODRAFT_299926</name>
</gene>
<dbReference type="STRING" id="930990.A0A067MJT0"/>
<feature type="region of interest" description="Disordered" evidence="1">
    <location>
        <begin position="63"/>
        <end position="91"/>
    </location>
</feature>
<dbReference type="InParanoid" id="A0A067MJT0"/>
<dbReference type="OrthoDB" id="59699at2759"/>
<dbReference type="Gene3D" id="3.40.50.300">
    <property type="entry name" value="P-loop containing nucleotide triphosphate hydrolases"/>
    <property type="match status" value="2"/>
</dbReference>
<keyword evidence="3" id="KW-1185">Reference proteome</keyword>
<proteinExistence type="predicted"/>
<evidence type="ECO:0000313" key="2">
    <source>
        <dbReference type="EMBL" id="KDQ14980.1"/>
    </source>
</evidence>
<reference evidence="3" key="1">
    <citation type="journal article" date="2014" name="Proc. Natl. Acad. Sci. U.S.A.">
        <title>Extensive sampling of basidiomycete genomes demonstrates inadequacy of the white-rot/brown-rot paradigm for wood decay fungi.</title>
        <authorList>
            <person name="Riley R."/>
            <person name="Salamov A.A."/>
            <person name="Brown D.W."/>
            <person name="Nagy L.G."/>
            <person name="Floudas D."/>
            <person name="Held B.W."/>
            <person name="Levasseur A."/>
            <person name="Lombard V."/>
            <person name="Morin E."/>
            <person name="Otillar R."/>
            <person name="Lindquist E.A."/>
            <person name="Sun H."/>
            <person name="LaButti K.M."/>
            <person name="Schmutz J."/>
            <person name="Jabbour D."/>
            <person name="Luo H."/>
            <person name="Baker S.E."/>
            <person name="Pisabarro A.G."/>
            <person name="Walton J.D."/>
            <person name="Blanchette R.A."/>
            <person name="Henrissat B."/>
            <person name="Martin F."/>
            <person name="Cullen D."/>
            <person name="Hibbett D.S."/>
            <person name="Grigoriev I.V."/>
        </authorList>
    </citation>
    <scope>NUCLEOTIDE SEQUENCE [LARGE SCALE GENOMIC DNA]</scope>
    <source>
        <strain evidence="3">FD-172 SS1</strain>
    </source>
</reference>
<protein>
    <recommendedName>
        <fullName evidence="4">G domain-containing protein</fullName>
    </recommendedName>
</protein>
<dbReference type="AlphaFoldDB" id="A0A067MJT0"/>
<name>A0A067MJT0_BOTB1</name>
<evidence type="ECO:0008006" key="4">
    <source>
        <dbReference type="Google" id="ProtNLM"/>
    </source>
</evidence>
<dbReference type="HOGENOM" id="CLU_023805_1_0_1"/>
<accession>A0A067MJT0</accession>
<feature type="compositionally biased region" description="Basic and acidic residues" evidence="1">
    <location>
        <begin position="63"/>
        <end position="90"/>
    </location>
</feature>
<evidence type="ECO:0000313" key="3">
    <source>
        <dbReference type="Proteomes" id="UP000027195"/>
    </source>
</evidence>
<dbReference type="EMBL" id="KL198034">
    <property type="protein sequence ID" value="KDQ14980.1"/>
    <property type="molecule type" value="Genomic_DNA"/>
</dbReference>